<dbReference type="AlphaFoldDB" id="A0A561EJS5"/>
<evidence type="ECO:0000259" key="2">
    <source>
        <dbReference type="Pfam" id="PF26607"/>
    </source>
</evidence>
<dbReference type="InterPro" id="IPR058502">
    <property type="entry name" value="PLL-like_beta-prop"/>
</dbReference>
<proteinExistence type="predicted"/>
<feature type="region of interest" description="Disordered" evidence="1">
    <location>
        <begin position="21"/>
        <end position="49"/>
    </location>
</feature>
<organism evidence="3 4">
    <name type="scientific">Kitasatospora atroaurantiaca</name>
    <dbReference type="NCBI Taxonomy" id="285545"/>
    <lineage>
        <taxon>Bacteria</taxon>
        <taxon>Bacillati</taxon>
        <taxon>Actinomycetota</taxon>
        <taxon>Actinomycetes</taxon>
        <taxon>Kitasatosporales</taxon>
        <taxon>Streptomycetaceae</taxon>
        <taxon>Kitasatospora</taxon>
    </lineage>
</organism>
<dbReference type="Pfam" id="PF26607">
    <property type="entry name" value="DUF8189"/>
    <property type="match status" value="1"/>
</dbReference>
<gene>
    <name evidence="3" type="ORF">FB465_0798</name>
</gene>
<keyword evidence="4" id="KW-1185">Reference proteome</keyword>
<dbReference type="EMBL" id="VIVR01000001">
    <property type="protein sequence ID" value="TWE15850.1"/>
    <property type="molecule type" value="Genomic_DNA"/>
</dbReference>
<feature type="domain" description="PLL-like beta propeller" evidence="2">
    <location>
        <begin position="160"/>
        <end position="243"/>
    </location>
</feature>
<name>A0A561EJS5_9ACTN</name>
<evidence type="ECO:0000313" key="4">
    <source>
        <dbReference type="Proteomes" id="UP000318416"/>
    </source>
</evidence>
<sequence length="253" mass="27261">MTPRSSRLSWAASVCPGSARGVRAPGLTRSAPTRRPSLGSHSQTLLSSNTSDDDGGYLAYGYIENTVVEAQKFTVCNANHYFYDEFRPNLYMHRNILHVYDCRDGLTCRFDHVVYSPWYEGTAYPAGPVSYPSIPDPDSTEPLPDGNGGWTAPLPVHELTKPQLTVGADGNLQAFATGADGILKYLWMDKSTGRWSSPGTLNINTAGNPAAVVGSDGNTVVLSRGTNGDLRLNWMNSSSGNWSPSLTIATNLA</sequence>
<reference evidence="3 4" key="1">
    <citation type="submission" date="2019-06" db="EMBL/GenBank/DDBJ databases">
        <title>Sequencing the genomes of 1000 actinobacteria strains.</title>
        <authorList>
            <person name="Klenk H.-P."/>
        </authorList>
    </citation>
    <scope>NUCLEOTIDE SEQUENCE [LARGE SCALE GENOMIC DNA]</scope>
    <source>
        <strain evidence="3 4">DSM 41649</strain>
    </source>
</reference>
<accession>A0A561EJS5</accession>
<feature type="compositionally biased region" description="Polar residues" evidence="1">
    <location>
        <begin position="39"/>
        <end position="49"/>
    </location>
</feature>
<evidence type="ECO:0000313" key="3">
    <source>
        <dbReference type="EMBL" id="TWE15850.1"/>
    </source>
</evidence>
<comment type="caution">
    <text evidence="3">The sequence shown here is derived from an EMBL/GenBank/DDBJ whole genome shotgun (WGS) entry which is preliminary data.</text>
</comment>
<dbReference type="Gene3D" id="2.120.10.70">
    <property type="entry name" value="Fucose-specific lectin"/>
    <property type="match status" value="1"/>
</dbReference>
<evidence type="ECO:0000256" key="1">
    <source>
        <dbReference type="SAM" id="MobiDB-lite"/>
    </source>
</evidence>
<dbReference type="SUPFAM" id="SSF89372">
    <property type="entry name" value="Fucose-specific lectin"/>
    <property type="match status" value="1"/>
</dbReference>
<protein>
    <recommendedName>
        <fullName evidence="2">PLL-like beta propeller domain-containing protein</fullName>
    </recommendedName>
</protein>
<dbReference type="Proteomes" id="UP000318416">
    <property type="component" value="Unassembled WGS sequence"/>
</dbReference>